<dbReference type="EMBL" id="BAABIS010000001">
    <property type="protein sequence ID" value="GAA4861125.1"/>
    <property type="molecule type" value="Genomic_DNA"/>
</dbReference>
<dbReference type="NCBIfam" id="NF040588">
    <property type="entry name" value="FxsC_Nterm"/>
    <property type="match status" value="1"/>
</dbReference>
<dbReference type="SUPFAM" id="SSF52200">
    <property type="entry name" value="Toll/Interleukin receptor TIR domain"/>
    <property type="match status" value="1"/>
</dbReference>
<dbReference type="RefSeq" id="WP_345698574.1">
    <property type="nucleotide sequence ID" value="NZ_BAABIS010000001.1"/>
</dbReference>
<evidence type="ECO:0000313" key="4">
    <source>
        <dbReference type="Proteomes" id="UP001501752"/>
    </source>
</evidence>
<protein>
    <recommendedName>
        <fullName evidence="2">TIR domain-containing protein</fullName>
    </recommendedName>
</protein>
<feature type="region of interest" description="Disordered" evidence="1">
    <location>
        <begin position="390"/>
        <end position="414"/>
    </location>
</feature>
<dbReference type="InterPro" id="IPR035897">
    <property type="entry name" value="Toll_tir_struct_dom_sf"/>
</dbReference>
<dbReference type="InterPro" id="IPR000157">
    <property type="entry name" value="TIR_dom"/>
</dbReference>
<proteinExistence type="predicted"/>
<evidence type="ECO:0000256" key="1">
    <source>
        <dbReference type="SAM" id="MobiDB-lite"/>
    </source>
</evidence>
<feature type="compositionally biased region" description="Low complexity" evidence="1">
    <location>
        <begin position="398"/>
        <end position="407"/>
    </location>
</feature>
<comment type="caution">
    <text evidence="3">The sequence shown here is derived from an EMBL/GenBank/DDBJ whole genome shotgun (WGS) entry which is preliminary data.</text>
</comment>
<dbReference type="NCBIfam" id="TIGR04276">
    <property type="entry name" value="FxsC_Cterm"/>
    <property type="match status" value="1"/>
</dbReference>
<gene>
    <name evidence="3" type="ORF">GCM10023235_44030</name>
</gene>
<dbReference type="InterPro" id="IPR026367">
    <property type="entry name" value="FxsC_C"/>
</dbReference>
<feature type="domain" description="TIR" evidence="2">
    <location>
        <begin position="62"/>
        <end position="112"/>
    </location>
</feature>
<accession>A0ABP9DWL9</accession>
<evidence type="ECO:0000259" key="2">
    <source>
        <dbReference type="Pfam" id="PF13676"/>
    </source>
</evidence>
<dbReference type="Proteomes" id="UP001501752">
    <property type="component" value="Unassembled WGS sequence"/>
</dbReference>
<sequence>MNSPTGRGKGAARPYFFLSYAHTPRVNARGVDPNHWVGRLFGDLCEAILQITDAPAGDPIGFMDRSMHQGQKWAERLSWELANCRVFVPLYSPRYFKSEACGKEWHAFTRRSVYQRRPTAERATGIVPALWVSMDHYRLPRVASELQFSHDSFGADYAAEGLYALMKIDDYRSQYATAVLRLAQRIVDVADQTVIPIGQQLDFEGQPSAFEPPEPNDRVRISVYSYREPELPPHRSPSCYGQQRTDWQPFRPPSRRPLVDDAADVARSMGFQPSVHEFEDEAEALMTAERPVAPSVLLVDRWAFLDTQRSDTVRQLDRRNLSWLSVLEPWNRDDQQCRDHERMLNELGDGVLPATRAGRQKPSLREEGSTGVPGSLDEFRGEMERAVMRASTAYEQQTTSRTVGTGTRRPRLGT</sequence>
<dbReference type="InterPro" id="IPR047603">
    <property type="entry name" value="FxsC_N"/>
</dbReference>
<organism evidence="3 4">
    <name type="scientific">Kitasatospora terrestris</name>
    <dbReference type="NCBI Taxonomy" id="258051"/>
    <lineage>
        <taxon>Bacteria</taxon>
        <taxon>Bacillati</taxon>
        <taxon>Actinomycetota</taxon>
        <taxon>Actinomycetes</taxon>
        <taxon>Kitasatosporales</taxon>
        <taxon>Streptomycetaceae</taxon>
        <taxon>Kitasatospora</taxon>
    </lineage>
</organism>
<name>A0ABP9DWL9_9ACTN</name>
<dbReference type="Gene3D" id="3.40.50.10140">
    <property type="entry name" value="Toll/interleukin-1 receptor homology (TIR) domain"/>
    <property type="match status" value="1"/>
</dbReference>
<dbReference type="Pfam" id="PF13676">
    <property type="entry name" value="TIR_2"/>
    <property type="match status" value="1"/>
</dbReference>
<reference evidence="4" key="1">
    <citation type="journal article" date="2019" name="Int. J. Syst. Evol. Microbiol.">
        <title>The Global Catalogue of Microorganisms (GCM) 10K type strain sequencing project: providing services to taxonomists for standard genome sequencing and annotation.</title>
        <authorList>
            <consortium name="The Broad Institute Genomics Platform"/>
            <consortium name="The Broad Institute Genome Sequencing Center for Infectious Disease"/>
            <person name="Wu L."/>
            <person name="Ma J."/>
        </authorList>
    </citation>
    <scope>NUCLEOTIDE SEQUENCE [LARGE SCALE GENOMIC DNA]</scope>
    <source>
        <strain evidence="4">JCM 13006</strain>
    </source>
</reference>
<feature type="region of interest" description="Disordered" evidence="1">
    <location>
        <begin position="352"/>
        <end position="377"/>
    </location>
</feature>
<feature type="region of interest" description="Disordered" evidence="1">
    <location>
        <begin position="232"/>
        <end position="254"/>
    </location>
</feature>
<keyword evidence="4" id="KW-1185">Reference proteome</keyword>
<evidence type="ECO:0000313" key="3">
    <source>
        <dbReference type="EMBL" id="GAA4861125.1"/>
    </source>
</evidence>